<dbReference type="EMBL" id="GBRH01263639">
    <property type="protein sequence ID" value="JAD34256.1"/>
    <property type="molecule type" value="Transcribed_RNA"/>
</dbReference>
<protein>
    <submittedName>
        <fullName evidence="1">Uncharacterized protein</fullName>
    </submittedName>
</protein>
<evidence type="ECO:0000313" key="1">
    <source>
        <dbReference type="EMBL" id="JAD34256.1"/>
    </source>
</evidence>
<accession>A0A0A8Z623</accession>
<organism evidence="1">
    <name type="scientific">Arundo donax</name>
    <name type="common">Giant reed</name>
    <name type="synonym">Donax arundinaceus</name>
    <dbReference type="NCBI Taxonomy" id="35708"/>
    <lineage>
        <taxon>Eukaryota</taxon>
        <taxon>Viridiplantae</taxon>
        <taxon>Streptophyta</taxon>
        <taxon>Embryophyta</taxon>
        <taxon>Tracheophyta</taxon>
        <taxon>Spermatophyta</taxon>
        <taxon>Magnoliopsida</taxon>
        <taxon>Liliopsida</taxon>
        <taxon>Poales</taxon>
        <taxon>Poaceae</taxon>
        <taxon>PACMAD clade</taxon>
        <taxon>Arundinoideae</taxon>
        <taxon>Arundineae</taxon>
        <taxon>Arundo</taxon>
    </lineage>
</organism>
<reference evidence="1" key="1">
    <citation type="submission" date="2014-09" db="EMBL/GenBank/DDBJ databases">
        <authorList>
            <person name="Magalhaes I.L.F."/>
            <person name="Oliveira U."/>
            <person name="Santos F.R."/>
            <person name="Vidigal T.H.D.A."/>
            <person name="Brescovit A.D."/>
            <person name="Santos A.J."/>
        </authorList>
    </citation>
    <scope>NUCLEOTIDE SEQUENCE</scope>
    <source>
        <tissue evidence="1">Shoot tissue taken approximately 20 cm above the soil surface</tissue>
    </source>
</reference>
<dbReference type="AlphaFoldDB" id="A0A0A8Z623"/>
<reference evidence="1" key="2">
    <citation type="journal article" date="2015" name="Data Brief">
        <title>Shoot transcriptome of the giant reed, Arundo donax.</title>
        <authorList>
            <person name="Barrero R.A."/>
            <person name="Guerrero F.D."/>
            <person name="Moolhuijzen P."/>
            <person name="Goolsby J.A."/>
            <person name="Tidwell J."/>
            <person name="Bellgard S.E."/>
            <person name="Bellgard M.I."/>
        </authorList>
    </citation>
    <scope>NUCLEOTIDE SEQUENCE</scope>
    <source>
        <tissue evidence="1">Shoot tissue taken approximately 20 cm above the soil surface</tissue>
    </source>
</reference>
<proteinExistence type="predicted"/>
<name>A0A0A8Z623_ARUDO</name>
<sequence length="22" mass="2553">MEFGLQLKRRKGCILQLSIFAT</sequence>